<dbReference type="SUPFAM" id="SSF53756">
    <property type="entry name" value="UDP-Glycosyltransferase/glycogen phosphorylase"/>
    <property type="match status" value="1"/>
</dbReference>
<dbReference type="InterPro" id="IPR001296">
    <property type="entry name" value="Glyco_trans_1"/>
</dbReference>
<dbReference type="AlphaFoldDB" id="A0A382LLY4"/>
<name>A0A382LLY4_9ZZZZ</name>
<organism evidence="3">
    <name type="scientific">marine metagenome</name>
    <dbReference type="NCBI Taxonomy" id="408172"/>
    <lineage>
        <taxon>unclassified sequences</taxon>
        <taxon>metagenomes</taxon>
        <taxon>ecological metagenomes</taxon>
    </lineage>
</organism>
<sequence>AIDLGILSNPLQIIFFRALEKYAYRTADVVTVHSEGNIRFIQKQYPNLASKFQILHNWVDVDHHESGVSQVDFREKWNVQQKDVAIFAGVMGPSQYLKLLLQVAEQMQDHTELLFLLVGDGQEKEKLQKMAQEKSLSNLRFEGFVSREEYPDLLQICSIGLVCLNPLNKTPVVPGKILGYMAAGLPVAAFLQSSSDGHGVIKSAQCGFSADSADKDACVQSMCTLLSQRDSFAKLGQNGKSYATKHFSKEVCVSQLESMLEDTAT</sequence>
<dbReference type="CDD" id="cd03794">
    <property type="entry name" value="GT4_WbuB-like"/>
    <property type="match status" value="1"/>
</dbReference>
<feature type="non-terminal residue" evidence="3">
    <location>
        <position position="1"/>
    </location>
</feature>
<dbReference type="EMBL" id="UINC01087438">
    <property type="protein sequence ID" value="SVC36795.1"/>
    <property type="molecule type" value="Genomic_DNA"/>
</dbReference>
<dbReference type="GO" id="GO:0009103">
    <property type="term" value="P:lipopolysaccharide biosynthetic process"/>
    <property type="evidence" value="ECO:0007669"/>
    <property type="project" value="TreeGrafter"/>
</dbReference>
<protein>
    <recommendedName>
        <fullName evidence="2">Glycosyl transferase family 1 domain-containing protein</fullName>
    </recommendedName>
</protein>
<dbReference type="PANTHER" id="PTHR46401:SF2">
    <property type="entry name" value="GLYCOSYLTRANSFERASE WBBK-RELATED"/>
    <property type="match status" value="1"/>
</dbReference>
<dbReference type="Pfam" id="PF00534">
    <property type="entry name" value="Glycos_transf_1"/>
    <property type="match status" value="1"/>
</dbReference>
<reference evidence="3" key="1">
    <citation type="submission" date="2018-05" db="EMBL/GenBank/DDBJ databases">
        <authorList>
            <person name="Lanie J.A."/>
            <person name="Ng W.-L."/>
            <person name="Kazmierczak K.M."/>
            <person name="Andrzejewski T.M."/>
            <person name="Davidsen T.M."/>
            <person name="Wayne K.J."/>
            <person name="Tettelin H."/>
            <person name="Glass J.I."/>
            <person name="Rusch D."/>
            <person name="Podicherti R."/>
            <person name="Tsui H.-C.T."/>
            <person name="Winkler M.E."/>
        </authorList>
    </citation>
    <scope>NUCLEOTIDE SEQUENCE</scope>
</reference>
<evidence type="ECO:0000259" key="2">
    <source>
        <dbReference type="Pfam" id="PF00534"/>
    </source>
</evidence>
<proteinExistence type="predicted"/>
<accession>A0A382LLY4</accession>
<gene>
    <name evidence="3" type="ORF">METZ01_LOCUS289649</name>
</gene>
<dbReference type="GO" id="GO:0016757">
    <property type="term" value="F:glycosyltransferase activity"/>
    <property type="evidence" value="ECO:0007669"/>
    <property type="project" value="InterPro"/>
</dbReference>
<evidence type="ECO:0000256" key="1">
    <source>
        <dbReference type="ARBA" id="ARBA00022679"/>
    </source>
</evidence>
<evidence type="ECO:0000313" key="3">
    <source>
        <dbReference type="EMBL" id="SVC36795.1"/>
    </source>
</evidence>
<dbReference type="Gene3D" id="3.40.50.2000">
    <property type="entry name" value="Glycogen Phosphorylase B"/>
    <property type="match status" value="2"/>
</dbReference>
<keyword evidence="1" id="KW-0808">Transferase</keyword>
<dbReference type="PANTHER" id="PTHR46401">
    <property type="entry name" value="GLYCOSYLTRANSFERASE WBBK-RELATED"/>
    <property type="match status" value="1"/>
</dbReference>
<feature type="domain" description="Glycosyl transferase family 1" evidence="2">
    <location>
        <begin position="73"/>
        <end position="241"/>
    </location>
</feature>